<proteinExistence type="inferred from homology"/>
<comment type="similarity">
    <text evidence="1">Belongs to the bacterial sugar transferase family.</text>
</comment>
<reference evidence="4" key="1">
    <citation type="journal article" date="2019" name="Int. J. Syst. Evol. Microbiol.">
        <title>The Global Catalogue of Microorganisms (GCM) 10K type strain sequencing project: providing services to taxonomists for standard genome sequencing and annotation.</title>
        <authorList>
            <consortium name="The Broad Institute Genomics Platform"/>
            <consortium name="The Broad Institute Genome Sequencing Center for Infectious Disease"/>
            <person name="Wu L."/>
            <person name="Ma J."/>
        </authorList>
    </citation>
    <scope>NUCLEOTIDE SEQUENCE [LARGE SCALE GENOMIC DNA]</scope>
    <source>
        <strain evidence="4">NBRC 108728</strain>
    </source>
</reference>
<accession>A0ABN6XZQ6</accession>
<dbReference type="Pfam" id="PF02397">
    <property type="entry name" value="Bac_transf"/>
    <property type="match status" value="1"/>
</dbReference>
<dbReference type="PANTHER" id="PTHR30576:SF10">
    <property type="entry name" value="SLL5057 PROTEIN"/>
    <property type="match status" value="1"/>
</dbReference>
<evidence type="ECO:0000313" key="3">
    <source>
        <dbReference type="EMBL" id="BDZ50557.1"/>
    </source>
</evidence>
<keyword evidence="4" id="KW-1185">Reference proteome</keyword>
<organism evidence="3 4">
    <name type="scientific">Frondihabitans sucicola</name>
    <dbReference type="NCBI Taxonomy" id="1268041"/>
    <lineage>
        <taxon>Bacteria</taxon>
        <taxon>Bacillati</taxon>
        <taxon>Actinomycetota</taxon>
        <taxon>Actinomycetes</taxon>
        <taxon>Micrococcales</taxon>
        <taxon>Microbacteriaceae</taxon>
        <taxon>Frondihabitans</taxon>
    </lineage>
</organism>
<protein>
    <recommendedName>
        <fullName evidence="2">Bacterial sugar transferase domain-containing protein</fullName>
    </recommendedName>
</protein>
<sequence>MWQVNGRSDLSWEESVRLDLYYVENWSMTVDFVLMWRTVKVILRPEGAY</sequence>
<dbReference type="EMBL" id="AP027732">
    <property type="protein sequence ID" value="BDZ50557.1"/>
    <property type="molecule type" value="Genomic_DNA"/>
</dbReference>
<dbReference type="Proteomes" id="UP001321486">
    <property type="component" value="Chromosome"/>
</dbReference>
<dbReference type="InterPro" id="IPR003362">
    <property type="entry name" value="Bact_transf"/>
</dbReference>
<evidence type="ECO:0000313" key="4">
    <source>
        <dbReference type="Proteomes" id="UP001321486"/>
    </source>
</evidence>
<feature type="domain" description="Bacterial sugar transferase" evidence="2">
    <location>
        <begin position="1"/>
        <end position="43"/>
    </location>
</feature>
<name>A0ABN6XZQ6_9MICO</name>
<evidence type="ECO:0000256" key="1">
    <source>
        <dbReference type="ARBA" id="ARBA00006464"/>
    </source>
</evidence>
<dbReference type="PANTHER" id="PTHR30576">
    <property type="entry name" value="COLANIC BIOSYNTHESIS UDP-GLUCOSE LIPID CARRIER TRANSFERASE"/>
    <property type="match status" value="1"/>
</dbReference>
<evidence type="ECO:0000259" key="2">
    <source>
        <dbReference type="Pfam" id="PF02397"/>
    </source>
</evidence>
<gene>
    <name evidence="3" type="ORF">GCM10025867_27980</name>
</gene>